<feature type="region of interest" description="Disordered" evidence="1">
    <location>
        <begin position="117"/>
        <end position="136"/>
    </location>
</feature>
<organism evidence="2 3">
    <name type="scientific">Austropuccinia psidii MF-1</name>
    <dbReference type="NCBI Taxonomy" id="1389203"/>
    <lineage>
        <taxon>Eukaryota</taxon>
        <taxon>Fungi</taxon>
        <taxon>Dikarya</taxon>
        <taxon>Basidiomycota</taxon>
        <taxon>Pucciniomycotina</taxon>
        <taxon>Pucciniomycetes</taxon>
        <taxon>Pucciniales</taxon>
        <taxon>Sphaerophragmiaceae</taxon>
        <taxon>Austropuccinia</taxon>
    </lineage>
</organism>
<accession>A0A9Q3D7J3</accession>
<sequence length="764" mass="88842">MALEQSSVVLFESQYLTHMLGSPTQLWQAQETPRYFLFANTLTMPRDNFHSTSSPIIGLNILQSFIHYRQMLSLFACRVLSLKIVLGILSSYFYLSSRILSSELPLMDQAEVFQHSQPNPGLYHSSKDSTTQGSETAQAPNLAKLITAEDVGSFVSRKEPWLTLGQPYKKQRIDYPSQTDLISHPIDKRLGKDISQEYLVSKRIPQIRKNLRATKDKRKKLERFYIDLISYIEVCKSQLRNLQFSGELENAHELLMKSSKTIQLLMRKKLEALVFPPYGYNLYQVLGNEELTNTVMIKVEQGLFADFQKLLRKLDTMPRNHFTSNLRRALFTILSNLGKYQIVDEKNLRLFIANDEMAFMIEKQVESIATPSSLVRTAYLNHDLTTSLLSSISNDYMHYLLWLSKPTTWLNLEYDYIQRQFIHCQSKINDNNLIDEIVTLFLTLPNKKKQLSDQMGEIGRNCMLYLKPSPQVQIPSSNNLLAIKCFHDIFKFLMRYGPVYLPKNLVSDLQEPVFLQQFKIFDQTVACLASTVNMRYTVTKGLVTANFDLETSPHTVYLKDIRGLDFLFHLTKQELSTKVPLYFHRDKKIRSSYLKAFALRFKGTSYQSSKSLTRVVQCWEKEKLSRTSKEGNRTSWLLLEDIYLWMERIHTSWKRWKDLHQKLLDEKGKLLAMTGDHPEIRDWLGNSHILVTLEAGINVEKKKAGVHWDNFLKAFQKLNLEIDDSFLSRSESWRPCEIDLLRKAVKWSPLEPRSPLPVPNFSFE</sequence>
<comment type="caution">
    <text evidence="2">The sequence shown here is derived from an EMBL/GenBank/DDBJ whole genome shotgun (WGS) entry which is preliminary data.</text>
</comment>
<evidence type="ECO:0000256" key="1">
    <source>
        <dbReference type="SAM" id="MobiDB-lite"/>
    </source>
</evidence>
<dbReference type="EMBL" id="AVOT02014740">
    <property type="protein sequence ID" value="MBW0498466.1"/>
    <property type="molecule type" value="Genomic_DNA"/>
</dbReference>
<reference evidence="2" key="1">
    <citation type="submission" date="2021-03" db="EMBL/GenBank/DDBJ databases">
        <title>Draft genome sequence of rust myrtle Austropuccinia psidii MF-1, a brazilian biotype.</title>
        <authorList>
            <person name="Quecine M.C."/>
            <person name="Pachon D.M.R."/>
            <person name="Bonatelli M.L."/>
            <person name="Correr F.H."/>
            <person name="Franceschini L.M."/>
            <person name="Leite T.F."/>
            <person name="Margarido G.R.A."/>
            <person name="Almeida C.A."/>
            <person name="Ferrarezi J.A."/>
            <person name="Labate C.A."/>
        </authorList>
    </citation>
    <scope>NUCLEOTIDE SEQUENCE</scope>
    <source>
        <strain evidence="2">MF-1</strain>
    </source>
</reference>
<name>A0A9Q3D7J3_9BASI</name>
<evidence type="ECO:0000313" key="2">
    <source>
        <dbReference type="EMBL" id="MBW0498466.1"/>
    </source>
</evidence>
<keyword evidence="3" id="KW-1185">Reference proteome</keyword>
<evidence type="ECO:0000313" key="3">
    <source>
        <dbReference type="Proteomes" id="UP000765509"/>
    </source>
</evidence>
<protein>
    <submittedName>
        <fullName evidence="2">Uncharacterized protein</fullName>
    </submittedName>
</protein>
<dbReference type="Proteomes" id="UP000765509">
    <property type="component" value="Unassembled WGS sequence"/>
</dbReference>
<gene>
    <name evidence="2" type="ORF">O181_038181</name>
</gene>
<dbReference type="AlphaFoldDB" id="A0A9Q3D7J3"/>
<proteinExistence type="predicted"/>